<protein>
    <recommendedName>
        <fullName evidence="1">HTH cro/C1-type domain-containing protein</fullName>
    </recommendedName>
</protein>
<dbReference type="AlphaFoldDB" id="A0A7K0CK51"/>
<name>A0A7K0CK51_9ACTN</name>
<dbReference type="Pfam" id="PF19054">
    <property type="entry name" value="DUF5753"/>
    <property type="match status" value="1"/>
</dbReference>
<dbReference type="GO" id="GO:0003677">
    <property type="term" value="F:DNA binding"/>
    <property type="evidence" value="ECO:0007669"/>
    <property type="project" value="InterPro"/>
</dbReference>
<dbReference type="CDD" id="cd00093">
    <property type="entry name" value="HTH_XRE"/>
    <property type="match status" value="1"/>
</dbReference>
<dbReference type="InterPro" id="IPR010982">
    <property type="entry name" value="Lambda_DNA-bd_dom_sf"/>
</dbReference>
<dbReference type="InterPro" id="IPR043917">
    <property type="entry name" value="DUF5753"/>
</dbReference>
<keyword evidence="3" id="KW-1185">Reference proteome</keyword>
<dbReference type="Gene3D" id="1.10.260.40">
    <property type="entry name" value="lambda repressor-like DNA-binding domains"/>
    <property type="match status" value="1"/>
</dbReference>
<dbReference type="InterPro" id="IPR001387">
    <property type="entry name" value="Cro/C1-type_HTH"/>
</dbReference>
<dbReference type="Proteomes" id="UP000466345">
    <property type="component" value="Unassembled WGS sequence"/>
</dbReference>
<comment type="caution">
    <text evidence="2">The sequence shown here is derived from an EMBL/GenBank/DDBJ whole genome shotgun (WGS) entry which is preliminary data.</text>
</comment>
<dbReference type="SUPFAM" id="SSF47413">
    <property type="entry name" value="lambda repressor-like DNA-binding domains"/>
    <property type="match status" value="1"/>
</dbReference>
<sequence length="276" mass="31048">MLRIVLGTHLRRLREARGISREAAGEAIRASHAKISRLELGRVGQKERDVRDLLLLYGVGEPELEEYLQLCRRAATPGWWQQYSDVMPAWLETVLGLEEAAAVIRNYQVQFIPGLLQTEEYAQGVTALGQARGSERAIARKVEMRMRRQQILRAPGGPKLWFVVDESALRRPQGSPGVMKRQLEHLIEVAALPHVTLQVAPFEIGGLASSGGPITILRFREPDLPDIVYLEQLTSALYLDKREDVENYMVVMDRLSAAAENDEDSVRFLKDLAAEL</sequence>
<accession>A0A7K0CK51</accession>
<reference evidence="2 3" key="1">
    <citation type="submission" date="2019-10" db="EMBL/GenBank/DDBJ databases">
        <title>Streptomyces smaragdinus sp. nov. and Streptomyces fabii sp. nov., isolated from the gut of fungus growing-termite Macrotermes natalensis.</title>
        <authorList>
            <person name="Schwitalla J."/>
            <person name="Benndorf R."/>
            <person name="Martin K."/>
            <person name="De Beer W."/>
            <person name="Kaster A.-K."/>
            <person name="Vollmers J."/>
            <person name="Poulsen M."/>
            <person name="Beemelmanns C."/>
        </authorList>
    </citation>
    <scope>NUCLEOTIDE SEQUENCE [LARGE SCALE GENOMIC DNA]</scope>
    <source>
        <strain evidence="2 3">RB5</strain>
    </source>
</reference>
<gene>
    <name evidence="2" type="ORF">SRB5_40230</name>
</gene>
<dbReference type="PROSITE" id="PS50943">
    <property type="entry name" value="HTH_CROC1"/>
    <property type="match status" value="1"/>
</dbReference>
<evidence type="ECO:0000259" key="1">
    <source>
        <dbReference type="PROSITE" id="PS50943"/>
    </source>
</evidence>
<feature type="domain" description="HTH cro/C1-type" evidence="1">
    <location>
        <begin position="10"/>
        <end position="64"/>
    </location>
</feature>
<organism evidence="2 3">
    <name type="scientific">Streptomyces smaragdinus</name>
    <dbReference type="NCBI Taxonomy" id="2585196"/>
    <lineage>
        <taxon>Bacteria</taxon>
        <taxon>Bacillati</taxon>
        <taxon>Actinomycetota</taxon>
        <taxon>Actinomycetes</taxon>
        <taxon>Kitasatosporales</taxon>
        <taxon>Streptomycetaceae</taxon>
        <taxon>Streptomyces</taxon>
    </lineage>
</organism>
<evidence type="ECO:0000313" key="3">
    <source>
        <dbReference type="Proteomes" id="UP000466345"/>
    </source>
</evidence>
<evidence type="ECO:0000313" key="2">
    <source>
        <dbReference type="EMBL" id="MQY13867.1"/>
    </source>
</evidence>
<dbReference type="SMART" id="SM00530">
    <property type="entry name" value="HTH_XRE"/>
    <property type="match status" value="1"/>
</dbReference>
<dbReference type="EMBL" id="WEGJ01000016">
    <property type="protein sequence ID" value="MQY13867.1"/>
    <property type="molecule type" value="Genomic_DNA"/>
</dbReference>
<dbReference type="Pfam" id="PF13560">
    <property type="entry name" value="HTH_31"/>
    <property type="match status" value="1"/>
</dbReference>
<proteinExistence type="predicted"/>